<dbReference type="Proteomes" id="UP000783253">
    <property type="component" value="Unassembled WGS sequence"/>
</dbReference>
<evidence type="ECO:0000313" key="3">
    <source>
        <dbReference type="Proteomes" id="UP000783253"/>
    </source>
</evidence>
<reference evidence="2 3" key="1">
    <citation type="submission" date="2021-08" db="EMBL/GenBank/DDBJ databases">
        <title>Comparative Genomics Analysis of the Genus Qipengyuania Reveals Extensive Genetic Diversity and Metabolic Versatility, Including the Description of Fifteen Novel Species.</title>
        <authorList>
            <person name="Liu Y."/>
        </authorList>
    </citation>
    <scope>NUCLEOTIDE SEQUENCE [LARGE SCALE GENOMIC DNA]</scope>
    <source>
        <strain evidence="2 3">1NDH17</strain>
    </source>
</reference>
<keyword evidence="3" id="KW-1185">Reference proteome</keyword>
<feature type="transmembrane region" description="Helical" evidence="1">
    <location>
        <begin position="257"/>
        <end position="278"/>
    </location>
</feature>
<accession>A0ABS7J046</accession>
<feature type="transmembrane region" description="Helical" evidence="1">
    <location>
        <begin position="144"/>
        <end position="160"/>
    </location>
</feature>
<feature type="transmembrane region" description="Helical" evidence="1">
    <location>
        <begin position="172"/>
        <end position="197"/>
    </location>
</feature>
<feature type="transmembrane region" description="Helical" evidence="1">
    <location>
        <begin position="307"/>
        <end position="325"/>
    </location>
</feature>
<proteinExistence type="predicted"/>
<sequence length="508" mass="56491">MASTDTSTDSAHRLPVVLYALPVLVAALAAAFYSRFWLSHDDSWYLVATRKFLDGQQLYVDIMEVNPPLNFYLTAPALLFADLTGLSDTVALVLQTCMLCGLSGLWVLRLLRKSNLQLAAQGVTFATCLGGLFLLPIGELAQREHMLLIFGMPYLTYAIIGRERIGIGKAEAFLLGLVATLGFALKPYFLLIAAGIVLAGPFKGVIRRSFEPANLGLATGLVCFAAFTIIVHPEFFSDILDVARKIYWVYGEDSTRVLFRLETVGLFLFTLLLFHRGFAGDPVSLRYVGAGAGALVSYLIQFKGWDYQILPLSYFLMAGAGWLAVEKGIFARREVAPAVLVLLIACFTFGKELAEGPYRPASVDAFTPFVQNEGETIMVYSTNVYASFPFVNAVGGRWASRYPAQWTIPGALIATRRGTCLDKRDGCGEYEAILANARSANTEDFLRYRPDVVFVDIREDKSYFHGEHFDYLAFQGEDPRFRQAWLQYRMVGRVGEAYAVWRRREGAE</sequence>
<keyword evidence="1" id="KW-0812">Transmembrane</keyword>
<feature type="transmembrane region" description="Helical" evidence="1">
    <location>
        <begin position="217"/>
        <end position="236"/>
    </location>
</feature>
<feature type="transmembrane region" description="Helical" evidence="1">
    <location>
        <begin position="118"/>
        <end position="138"/>
    </location>
</feature>
<protein>
    <recommendedName>
        <fullName evidence="4">Glycosyltransferase RgtA/B/C/D-like domain-containing protein</fullName>
    </recommendedName>
</protein>
<comment type="caution">
    <text evidence="2">The sequence shown here is derived from an EMBL/GenBank/DDBJ whole genome shotgun (WGS) entry which is preliminary data.</text>
</comment>
<evidence type="ECO:0008006" key="4">
    <source>
        <dbReference type="Google" id="ProtNLM"/>
    </source>
</evidence>
<evidence type="ECO:0000256" key="1">
    <source>
        <dbReference type="SAM" id="Phobius"/>
    </source>
</evidence>
<feature type="transmembrane region" description="Helical" evidence="1">
    <location>
        <begin position="90"/>
        <end position="111"/>
    </location>
</feature>
<evidence type="ECO:0000313" key="2">
    <source>
        <dbReference type="EMBL" id="MBX7457690.1"/>
    </source>
</evidence>
<name>A0ABS7J046_9SPHN</name>
<dbReference type="EMBL" id="JAIGNK010000002">
    <property type="protein sequence ID" value="MBX7457690.1"/>
    <property type="molecule type" value="Genomic_DNA"/>
</dbReference>
<keyword evidence="1" id="KW-1133">Transmembrane helix</keyword>
<feature type="transmembrane region" description="Helical" evidence="1">
    <location>
        <begin position="16"/>
        <end position="38"/>
    </location>
</feature>
<keyword evidence="1" id="KW-0472">Membrane</keyword>
<gene>
    <name evidence="2" type="ORF">K3152_05485</name>
</gene>
<organism evidence="2 3">
    <name type="scientific">Qipengyuania polymorpha</name>
    <dbReference type="NCBI Taxonomy" id="2867234"/>
    <lineage>
        <taxon>Bacteria</taxon>
        <taxon>Pseudomonadati</taxon>
        <taxon>Pseudomonadota</taxon>
        <taxon>Alphaproteobacteria</taxon>
        <taxon>Sphingomonadales</taxon>
        <taxon>Erythrobacteraceae</taxon>
        <taxon>Qipengyuania</taxon>
    </lineage>
</organism>
<dbReference type="RefSeq" id="WP_221573130.1">
    <property type="nucleotide sequence ID" value="NZ_JAIGNK010000002.1"/>
</dbReference>